<evidence type="ECO:0000313" key="12">
    <source>
        <dbReference type="Proteomes" id="UP000470875"/>
    </source>
</evidence>
<evidence type="ECO:0000256" key="7">
    <source>
        <dbReference type="ARBA" id="ARBA00022989"/>
    </source>
</evidence>
<dbReference type="InterPro" id="IPR047817">
    <property type="entry name" value="ABC2_TM_bact-type"/>
</dbReference>
<keyword evidence="5" id="KW-0997">Cell inner membrane</keyword>
<evidence type="ECO:0000256" key="9">
    <source>
        <dbReference type="RuleBase" id="RU361157"/>
    </source>
</evidence>
<comment type="subcellular location">
    <subcellularLocation>
        <location evidence="1">Cell inner membrane</location>
        <topology evidence="1">Multi-pass membrane protein</topology>
    </subcellularLocation>
    <subcellularLocation>
        <location evidence="9">Cell membrane</location>
        <topology evidence="9">Multi-pass membrane protein</topology>
    </subcellularLocation>
</comment>
<evidence type="ECO:0000259" key="10">
    <source>
        <dbReference type="PROSITE" id="PS51012"/>
    </source>
</evidence>
<gene>
    <name evidence="11" type="ORF">FYJ24_11735</name>
</gene>
<reference evidence="11 12" key="1">
    <citation type="submission" date="2019-08" db="EMBL/GenBank/DDBJ databases">
        <title>In-depth cultivation of the pig gut microbiome towards novel bacterial diversity and tailored functional studies.</title>
        <authorList>
            <person name="Wylensek D."/>
            <person name="Hitch T.C.A."/>
            <person name="Clavel T."/>
        </authorList>
    </citation>
    <scope>NUCLEOTIDE SEQUENCE [LARGE SCALE GENOMIC DNA]</scope>
    <source>
        <strain evidence="11 12">WB03_NA08</strain>
    </source>
</reference>
<evidence type="ECO:0000256" key="4">
    <source>
        <dbReference type="ARBA" id="ARBA00022475"/>
    </source>
</evidence>
<dbReference type="Proteomes" id="UP000470875">
    <property type="component" value="Unassembled WGS sequence"/>
</dbReference>
<sequence length="315" mass="35645">MSIDKTQFDTPGRSSGLLEVFRRNYLESLLVHKELRVRYRGSVLGMLWSYAKPLTQFAVFYVAVGLFMGMERNISHFVLYMFAGVVLINYFTEAFSNATRSVVVNAALVKKIYLPRQLFPVSSIWVALVHLGPQLVVLLVAALIFGWRPGLMNLAAIVLAVIIVTVFALGVGLMFAAANVFFRDAENFVELILMMATWISPILYSWTMVYKVFVDHGLTWIWTIYQLNPMTVAVELFHYGFWQPTISPEEILVHGQAGFANFSPAEIGEMNAAQAGSFPPNAYLWVALAFVISFIVLFVGDWVFRRAERRFAQEL</sequence>
<comment type="caution">
    <text evidence="11">The sequence shown here is derived from an EMBL/GenBank/DDBJ whole genome shotgun (WGS) entry which is preliminary data.</text>
</comment>
<feature type="transmembrane region" description="Helical" evidence="9">
    <location>
        <begin position="118"/>
        <end position="145"/>
    </location>
</feature>
<evidence type="ECO:0000256" key="1">
    <source>
        <dbReference type="ARBA" id="ARBA00004429"/>
    </source>
</evidence>
<dbReference type="GO" id="GO:0140359">
    <property type="term" value="F:ABC-type transporter activity"/>
    <property type="evidence" value="ECO:0007669"/>
    <property type="project" value="InterPro"/>
</dbReference>
<feature type="transmembrane region" description="Helical" evidence="9">
    <location>
        <begin position="43"/>
        <end position="68"/>
    </location>
</feature>
<dbReference type="RefSeq" id="WP_154546647.1">
    <property type="nucleotide sequence ID" value="NZ_VULO01000017.1"/>
</dbReference>
<evidence type="ECO:0000256" key="2">
    <source>
        <dbReference type="ARBA" id="ARBA00007783"/>
    </source>
</evidence>
<evidence type="ECO:0000256" key="6">
    <source>
        <dbReference type="ARBA" id="ARBA00022692"/>
    </source>
</evidence>
<keyword evidence="12" id="KW-1185">Reference proteome</keyword>
<accession>A0A6N7W7P0</accession>
<feature type="transmembrane region" description="Helical" evidence="9">
    <location>
        <begin position="74"/>
        <end position="91"/>
    </location>
</feature>
<comment type="similarity">
    <text evidence="2 9">Belongs to the ABC-2 integral membrane protein family.</text>
</comment>
<feature type="transmembrane region" description="Helical" evidence="9">
    <location>
        <begin position="282"/>
        <end position="304"/>
    </location>
</feature>
<dbReference type="InterPro" id="IPR013525">
    <property type="entry name" value="ABC2_TM"/>
</dbReference>
<keyword evidence="7 9" id="KW-1133">Transmembrane helix</keyword>
<feature type="transmembrane region" description="Helical" evidence="9">
    <location>
        <begin position="151"/>
        <end position="176"/>
    </location>
</feature>
<evidence type="ECO:0000313" key="11">
    <source>
        <dbReference type="EMBL" id="MSS85401.1"/>
    </source>
</evidence>
<protein>
    <recommendedName>
        <fullName evidence="9">Transport permease protein</fullName>
    </recommendedName>
</protein>
<dbReference type="PANTHER" id="PTHR30413:SF8">
    <property type="entry name" value="TRANSPORT PERMEASE PROTEIN"/>
    <property type="match status" value="1"/>
</dbReference>
<feature type="domain" description="ABC transmembrane type-2" evidence="10">
    <location>
        <begin position="44"/>
        <end position="307"/>
    </location>
</feature>
<evidence type="ECO:0000256" key="5">
    <source>
        <dbReference type="ARBA" id="ARBA00022519"/>
    </source>
</evidence>
<keyword evidence="6 9" id="KW-0812">Transmembrane</keyword>
<dbReference type="PANTHER" id="PTHR30413">
    <property type="entry name" value="INNER MEMBRANE TRANSPORT PERMEASE"/>
    <property type="match status" value="1"/>
</dbReference>
<proteinExistence type="inferred from homology"/>
<organism evidence="11 12">
    <name type="scientific">Scrofimicrobium canadense</name>
    <dbReference type="NCBI Taxonomy" id="2652290"/>
    <lineage>
        <taxon>Bacteria</taxon>
        <taxon>Bacillati</taxon>
        <taxon>Actinomycetota</taxon>
        <taxon>Actinomycetes</taxon>
        <taxon>Actinomycetales</taxon>
        <taxon>Actinomycetaceae</taxon>
        <taxon>Scrofimicrobium</taxon>
    </lineage>
</organism>
<keyword evidence="8 9" id="KW-0472">Membrane</keyword>
<dbReference type="PROSITE" id="PS51012">
    <property type="entry name" value="ABC_TM2"/>
    <property type="match status" value="1"/>
</dbReference>
<name>A0A6N7W7P0_9ACTO</name>
<dbReference type="GO" id="GO:0005886">
    <property type="term" value="C:plasma membrane"/>
    <property type="evidence" value="ECO:0007669"/>
    <property type="project" value="UniProtKB-SubCell"/>
</dbReference>
<evidence type="ECO:0000256" key="8">
    <source>
        <dbReference type="ARBA" id="ARBA00023136"/>
    </source>
</evidence>
<dbReference type="EMBL" id="VULO01000017">
    <property type="protein sequence ID" value="MSS85401.1"/>
    <property type="molecule type" value="Genomic_DNA"/>
</dbReference>
<feature type="transmembrane region" description="Helical" evidence="9">
    <location>
        <begin position="188"/>
        <end position="206"/>
    </location>
</feature>
<keyword evidence="4 9" id="KW-1003">Cell membrane</keyword>
<dbReference type="GO" id="GO:0015920">
    <property type="term" value="P:lipopolysaccharide transport"/>
    <property type="evidence" value="ECO:0007669"/>
    <property type="project" value="TreeGrafter"/>
</dbReference>
<keyword evidence="3 9" id="KW-0813">Transport</keyword>
<evidence type="ECO:0000256" key="3">
    <source>
        <dbReference type="ARBA" id="ARBA00022448"/>
    </source>
</evidence>
<dbReference type="AlphaFoldDB" id="A0A6N7W7P0"/>
<dbReference type="Pfam" id="PF01061">
    <property type="entry name" value="ABC2_membrane"/>
    <property type="match status" value="1"/>
</dbReference>